<dbReference type="RefSeq" id="XP_005719034.1">
    <property type="nucleotide sequence ID" value="XM_005718977.1"/>
</dbReference>
<organism evidence="1 2">
    <name type="scientific">Chondrus crispus</name>
    <name type="common">Carrageen Irish moss</name>
    <name type="synonym">Polymorpha crispa</name>
    <dbReference type="NCBI Taxonomy" id="2769"/>
    <lineage>
        <taxon>Eukaryota</taxon>
        <taxon>Rhodophyta</taxon>
        <taxon>Florideophyceae</taxon>
        <taxon>Rhodymeniophycidae</taxon>
        <taxon>Gigartinales</taxon>
        <taxon>Gigartinaceae</taxon>
        <taxon>Chondrus</taxon>
    </lineage>
</organism>
<dbReference type="KEGG" id="ccp:CHC_T00006523001"/>
<dbReference type="EMBL" id="HG002002">
    <property type="protein sequence ID" value="CDF39123.1"/>
    <property type="molecule type" value="Genomic_DNA"/>
</dbReference>
<gene>
    <name evidence="1" type="ORF">CHC_T00006523001</name>
</gene>
<evidence type="ECO:0000313" key="1">
    <source>
        <dbReference type="EMBL" id="CDF39123.1"/>
    </source>
</evidence>
<sequence length="32" mass="3481">MSCQLTSVVEGMSPTQVPIFSKGHEEARDTSK</sequence>
<evidence type="ECO:0000313" key="2">
    <source>
        <dbReference type="Proteomes" id="UP000012073"/>
    </source>
</evidence>
<name>R7QMY0_CHOCR</name>
<protein>
    <submittedName>
        <fullName evidence="1">Uncharacterized protein</fullName>
    </submittedName>
</protein>
<dbReference type="GeneID" id="17326760"/>
<accession>R7QMY0</accession>
<proteinExistence type="predicted"/>
<dbReference type="Gramene" id="CDF39123">
    <property type="protein sequence ID" value="CDF39123"/>
    <property type="gene ID" value="CHC_T00006523001"/>
</dbReference>
<dbReference type="AlphaFoldDB" id="R7QMY0"/>
<reference evidence="2" key="1">
    <citation type="journal article" date="2013" name="Proc. Natl. Acad. Sci. U.S.A.">
        <title>Genome structure and metabolic features in the red seaweed Chondrus crispus shed light on evolution of the Archaeplastida.</title>
        <authorList>
            <person name="Collen J."/>
            <person name="Porcel B."/>
            <person name="Carre W."/>
            <person name="Ball S.G."/>
            <person name="Chaparro C."/>
            <person name="Tonon T."/>
            <person name="Barbeyron T."/>
            <person name="Michel G."/>
            <person name="Noel B."/>
            <person name="Valentin K."/>
            <person name="Elias M."/>
            <person name="Artiguenave F."/>
            <person name="Arun A."/>
            <person name="Aury J.M."/>
            <person name="Barbosa-Neto J.F."/>
            <person name="Bothwell J.H."/>
            <person name="Bouget F.Y."/>
            <person name="Brillet L."/>
            <person name="Cabello-Hurtado F."/>
            <person name="Capella-Gutierrez S."/>
            <person name="Charrier B."/>
            <person name="Cladiere L."/>
            <person name="Cock J.M."/>
            <person name="Coelho S.M."/>
            <person name="Colleoni C."/>
            <person name="Czjzek M."/>
            <person name="Da Silva C."/>
            <person name="Delage L."/>
            <person name="Denoeud F."/>
            <person name="Deschamps P."/>
            <person name="Dittami S.M."/>
            <person name="Gabaldon T."/>
            <person name="Gachon C.M."/>
            <person name="Groisillier A."/>
            <person name="Herve C."/>
            <person name="Jabbari K."/>
            <person name="Katinka M."/>
            <person name="Kloareg B."/>
            <person name="Kowalczyk N."/>
            <person name="Labadie K."/>
            <person name="Leblanc C."/>
            <person name="Lopez P.J."/>
            <person name="McLachlan D.H."/>
            <person name="Meslet-Cladiere L."/>
            <person name="Moustafa A."/>
            <person name="Nehr Z."/>
            <person name="Nyvall Collen P."/>
            <person name="Panaud O."/>
            <person name="Partensky F."/>
            <person name="Poulain J."/>
            <person name="Rensing S.A."/>
            <person name="Rousvoal S."/>
            <person name="Samson G."/>
            <person name="Symeonidi A."/>
            <person name="Weissenbach J."/>
            <person name="Zambounis A."/>
            <person name="Wincker P."/>
            <person name="Boyen C."/>
        </authorList>
    </citation>
    <scope>NUCLEOTIDE SEQUENCE [LARGE SCALE GENOMIC DNA]</scope>
    <source>
        <strain evidence="2">cv. Stackhouse</strain>
    </source>
</reference>
<keyword evidence="2" id="KW-1185">Reference proteome</keyword>
<dbReference type="Proteomes" id="UP000012073">
    <property type="component" value="Unassembled WGS sequence"/>
</dbReference>